<dbReference type="InterPro" id="IPR009080">
    <property type="entry name" value="tRNAsynth_Ia_anticodon-bd"/>
</dbReference>
<reference evidence="2" key="1">
    <citation type="submission" date="2016-10" db="EMBL/GenBank/DDBJ databases">
        <title>Sequence of Gallionella enrichment culture.</title>
        <authorList>
            <person name="Poehlein A."/>
            <person name="Muehling M."/>
            <person name="Daniel R."/>
        </authorList>
    </citation>
    <scope>NUCLEOTIDE SEQUENCE</scope>
</reference>
<dbReference type="GO" id="GO:0006418">
    <property type="term" value="P:tRNA aminoacylation for protein translation"/>
    <property type="evidence" value="ECO:0007669"/>
    <property type="project" value="InterPro"/>
</dbReference>
<dbReference type="Gene3D" id="1.20.120.1910">
    <property type="entry name" value="Cysteine-tRNA ligase, C-terminal anti-codon recognition domain"/>
    <property type="match status" value="1"/>
</dbReference>
<sequence>MDLLSKVTGLKAAVIPHFDNAEGGTHDTRFCYLGERRLSLLEEKLPPDTFILGIDEHTGVRIDLDEQRAYVFGRGGITVRMGGRLWTVPSGTTVSVEDIAAHAGTRLAHVSVDSAEGSNARHLEEMLESGRVNDAVQALLDLDEIDRGIDTRAVVHALITRLGQLAANPRVDVRSIVGPYIDALLEARQLARANQRWDEADTIRDRLTELKVTIKDDSSESTWEIELM</sequence>
<gene>
    <name evidence="2" type="primary">cysS_15</name>
    <name evidence="2" type="ORF">GALL_416960</name>
</gene>
<dbReference type="GO" id="GO:0004817">
    <property type="term" value="F:cysteine-tRNA ligase activity"/>
    <property type="evidence" value="ECO:0007669"/>
    <property type="project" value="UniProtKB-EC"/>
</dbReference>
<dbReference type="AlphaFoldDB" id="A0A1J5Q9E0"/>
<feature type="domain" description="Cysteinyl-tRNA ligase anticodon binding" evidence="1">
    <location>
        <begin position="181"/>
        <end position="223"/>
    </location>
</feature>
<name>A0A1J5Q9E0_9ZZZZ</name>
<dbReference type="Gene3D" id="3.40.50.880">
    <property type="match status" value="1"/>
</dbReference>
<dbReference type="EC" id="6.1.1.16" evidence="2"/>
<dbReference type="SUPFAM" id="SSF47323">
    <property type="entry name" value="Anticodon-binding domain of a subclass of class I aminoacyl-tRNA synthetases"/>
    <property type="match status" value="1"/>
</dbReference>
<dbReference type="InterPro" id="IPR029062">
    <property type="entry name" value="Class_I_gatase-like"/>
</dbReference>
<accession>A0A1J5Q9E0</accession>
<dbReference type="EMBL" id="MLJW01001818">
    <property type="protein sequence ID" value="OIQ76623.1"/>
    <property type="molecule type" value="Genomic_DNA"/>
</dbReference>
<dbReference type="GO" id="GO:0005524">
    <property type="term" value="F:ATP binding"/>
    <property type="evidence" value="ECO:0007669"/>
    <property type="project" value="InterPro"/>
</dbReference>
<dbReference type="InterPro" id="IPR056411">
    <property type="entry name" value="CysS_C"/>
</dbReference>
<evidence type="ECO:0000313" key="2">
    <source>
        <dbReference type="EMBL" id="OIQ76623.1"/>
    </source>
</evidence>
<keyword evidence="2" id="KW-0436">Ligase</keyword>
<dbReference type="Pfam" id="PF23493">
    <property type="entry name" value="CysS_C"/>
    <property type="match status" value="1"/>
</dbReference>
<comment type="caution">
    <text evidence="2">The sequence shown here is derived from an EMBL/GenBank/DDBJ whole genome shotgun (WGS) entry which is preliminary data.</text>
</comment>
<protein>
    <submittedName>
        <fullName evidence="2">Cysteine--tRNA ligase</fullName>
        <ecNumber evidence="2">6.1.1.16</ecNumber>
    </submittedName>
</protein>
<evidence type="ECO:0000259" key="1">
    <source>
        <dbReference type="Pfam" id="PF23493"/>
    </source>
</evidence>
<organism evidence="2">
    <name type="scientific">mine drainage metagenome</name>
    <dbReference type="NCBI Taxonomy" id="410659"/>
    <lineage>
        <taxon>unclassified sequences</taxon>
        <taxon>metagenomes</taxon>
        <taxon>ecological metagenomes</taxon>
    </lineage>
</organism>
<proteinExistence type="predicted"/>